<dbReference type="Pfam" id="PF07801">
    <property type="entry name" value="DUF1647"/>
    <property type="match status" value="1"/>
</dbReference>
<proteinExistence type="predicted"/>
<dbReference type="PANTHER" id="PTHR31389">
    <property type="entry name" value="LD39211P"/>
    <property type="match status" value="1"/>
</dbReference>
<reference evidence="3 4" key="1">
    <citation type="journal article" date="2021" name="Elife">
        <title>Chloroplast acquisition without the gene transfer in kleptoplastic sea slugs, Plakobranchus ocellatus.</title>
        <authorList>
            <person name="Maeda T."/>
            <person name="Takahashi S."/>
            <person name="Yoshida T."/>
            <person name="Shimamura S."/>
            <person name="Takaki Y."/>
            <person name="Nagai Y."/>
            <person name="Toyoda A."/>
            <person name="Suzuki Y."/>
            <person name="Arimoto A."/>
            <person name="Ishii H."/>
            <person name="Satoh N."/>
            <person name="Nishiyama T."/>
            <person name="Hasebe M."/>
            <person name="Maruyama T."/>
            <person name="Minagawa J."/>
            <person name="Obokata J."/>
            <person name="Shigenobu S."/>
        </authorList>
    </citation>
    <scope>NUCLEOTIDE SEQUENCE [LARGE SCALE GENOMIC DNA]</scope>
</reference>
<accession>A0AAV4BI21</accession>
<feature type="compositionally biased region" description="Basic and acidic residues" evidence="1">
    <location>
        <begin position="134"/>
        <end position="148"/>
    </location>
</feature>
<evidence type="ECO:0000313" key="4">
    <source>
        <dbReference type="Proteomes" id="UP000735302"/>
    </source>
</evidence>
<keyword evidence="2" id="KW-0812">Transmembrane</keyword>
<feature type="compositionally biased region" description="Acidic residues" evidence="1">
    <location>
        <begin position="207"/>
        <end position="220"/>
    </location>
</feature>
<feature type="compositionally biased region" description="Acidic residues" evidence="1">
    <location>
        <begin position="250"/>
        <end position="261"/>
    </location>
</feature>
<feature type="region of interest" description="Disordered" evidence="1">
    <location>
        <begin position="63"/>
        <end position="343"/>
    </location>
</feature>
<dbReference type="InterPro" id="IPR012444">
    <property type="entry name" value="DUF1647"/>
</dbReference>
<feature type="compositionally biased region" description="Basic and acidic residues" evidence="1">
    <location>
        <begin position="71"/>
        <end position="101"/>
    </location>
</feature>
<evidence type="ECO:0000256" key="1">
    <source>
        <dbReference type="SAM" id="MobiDB-lite"/>
    </source>
</evidence>
<keyword evidence="4" id="KW-1185">Reference proteome</keyword>
<keyword evidence="2" id="KW-1133">Transmembrane helix</keyword>
<feature type="transmembrane region" description="Helical" evidence="2">
    <location>
        <begin position="12"/>
        <end position="34"/>
    </location>
</feature>
<protein>
    <submittedName>
        <fullName evidence="3">Uncharacterized protein</fullName>
    </submittedName>
</protein>
<gene>
    <name evidence="3" type="ORF">PoB_004566500</name>
</gene>
<dbReference type="Proteomes" id="UP000735302">
    <property type="component" value="Unassembled WGS sequence"/>
</dbReference>
<feature type="compositionally biased region" description="Polar residues" evidence="1">
    <location>
        <begin position="300"/>
        <end position="336"/>
    </location>
</feature>
<dbReference type="PANTHER" id="PTHR31389:SF4">
    <property type="entry name" value="LD39211P"/>
    <property type="match status" value="1"/>
</dbReference>
<keyword evidence="2" id="KW-0472">Membrane</keyword>
<dbReference type="EMBL" id="BLXT01005039">
    <property type="protein sequence ID" value="GFO19160.1"/>
    <property type="molecule type" value="Genomic_DNA"/>
</dbReference>
<comment type="caution">
    <text evidence="3">The sequence shown here is derived from an EMBL/GenBank/DDBJ whole genome shotgun (WGS) entry which is preliminary data.</text>
</comment>
<feature type="compositionally biased region" description="Acidic residues" evidence="1">
    <location>
        <begin position="232"/>
        <end position="241"/>
    </location>
</feature>
<name>A0AAV4BI21_9GAST</name>
<feature type="compositionally biased region" description="Basic and acidic residues" evidence="1">
    <location>
        <begin position="283"/>
        <end position="297"/>
    </location>
</feature>
<feature type="compositionally biased region" description="Basic and acidic residues" evidence="1">
    <location>
        <begin position="110"/>
        <end position="127"/>
    </location>
</feature>
<sequence>MVSLCPRMKNIRIMVLGLVILFITAAMMFTYPMINPNPTKQMSVNFKSRISAETNFIEKELAQMKVSSQKGQEESKRDRSQDGKQQKSNKNDEEQAGKEPDKDEELTGQELEKGEEVTGQEPEKGEEVTGQEPEGDKINDEVDDDKSGSDNYYYGESGDPADSEEGETSSGFFGFFDGVANTDWSWLKPFQSSSPFRDPAPAPYDAIFEDEEGYDSDNETETQAKPNKLEGSDDNDNSDNEISEKSKSDDDGDKDIEDENNSNDVDNIENPGSIPQASEQGVTDEKTDPEEDKKEEQSGDEQTNGETGKVKPTTQDFKAVSKPQSSNARQKDQSLTARPHPEQLGEKQLVEIFENKLRNITVKEKQMENTCFDKSTLANSCDNGRCLRTKLPTPPEERVKQLINRPGLILSDSQHEVLREMAAQVTKKYDVILLTTASSNHFLESQALLQNLHKNVFPFLKNFALLFYDIGLTPLERKEMERFCRCQVLTFPFEKLPKHVQNLKCYAWKPVMIKDHIHQANVVLWLDASIRFNGDPAQLHLLIQRVKDHDIQIGRSGSDTTFRTFRSLFHYFGDEPCMYLGRGQVKATIGGYKNEPFVDRVVLEPWVACALNQDCMCPANNLSAGCRDSKAMDENYRFHGGPIIYGMCHRFDQSAITLILHKLYQGRYLWVMMNVRDHANIARDHQVPYFKTLKT</sequence>
<organism evidence="3 4">
    <name type="scientific">Plakobranchus ocellatus</name>
    <dbReference type="NCBI Taxonomy" id="259542"/>
    <lineage>
        <taxon>Eukaryota</taxon>
        <taxon>Metazoa</taxon>
        <taxon>Spiralia</taxon>
        <taxon>Lophotrochozoa</taxon>
        <taxon>Mollusca</taxon>
        <taxon>Gastropoda</taxon>
        <taxon>Heterobranchia</taxon>
        <taxon>Euthyneura</taxon>
        <taxon>Panpulmonata</taxon>
        <taxon>Sacoglossa</taxon>
        <taxon>Placobranchoidea</taxon>
        <taxon>Plakobranchidae</taxon>
        <taxon>Plakobranchus</taxon>
    </lineage>
</organism>
<evidence type="ECO:0000313" key="3">
    <source>
        <dbReference type="EMBL" id="GFO19160.1"/>
    </source>
</evidence>
<dbReference type="AlphaFoldDB" id="A0AAV4BI21"/>
<evidence type="ECO:0000256" key="2">
    <source>
        <dbReference type="SAM" id="Phobius"/>
    </source>
</evidence>